<sequence>MSDRPHDEELIGPGSTADAAPTSLGHPTDADGEDEPALGAGEGSTGRTQLADKNVTPTDLS</sequence>
<dbReference type="AlphaFoldDB" id="A0A1T5I7X3"/>
<dbReference type="EMBL" id="FUZP01000001">
    <property type="protein sequence ID" value="SKC35140.1"/>
    <property type="molecule type" value="Genomic_DNA"/>
</dbReference>
<organism evidence="2 3">
    <name type="scientific">Okibacterium fritillariae</name>
    <dbReference type="NCBI Taxonomy" id="123320"/>
    <lineage>
        <taxon>Bacteria</taxon>
        <taxon>Bacillati</taxon>
        <taxon>Actinomycetota</taxon>
        <taxon>Actinomycetes</taxon>
        <taxon>Micrococcales</taxon>
        <taxon>Microbacteriaceae</taxon>
        <taxon>Okibacterium</taxon>
    </lineage>
</organism>
<proteinExistence type="predicted"/>
<dbReference type="STRING" id="123320.SAMN06309945_0021"/>
<evidence type="ECO:0000313" key="2">
    <source>
        <dbReference type="EMBL" id="SKC35140.1"/>
    </source>
</evidence>
<keyword evidence="3" id="KW-1185">Reference proteome</keyword>
<accession>A0A1T5I7X3</accession>
<dbReference type="RefSeq" id="WP_079726293.1">
    <property type="nucleotide sequence ID" value="NZ_FUZP01000001.1"/>
</dbReference>
<evidence type="ECO:0000256" key="1">
    <source>
        <dbReference type="SAM" id="MobiDB-lite"/>
    </source>
</evidence>
<gene>
    <name evidence="2" type="ORF">SAMN06309945_0021</name>
</gene>
<dbReference type="Proteomes" id="UP000190857">
    <property type="component" value="Unassembled WGS sequence"/>
</dbReference>
<dbReference type="OrthoDB" id="9854622at2"/>
<protein>
    <submittedName>
        <fullName evidence="2">Uncharacterized protein</fullName>
    </submittedName>
</protein>
<reference evidence="2 3" key="1">
    <citation type="submission" date="2017-02" db="EMBL/GenBank/DDBJ databases">
        <authorList>
            <person name="Peterson S.W."/>
        </authorList>
    </citation>
    <scope>NUCLEOTIDE SEQUENCE [LARGE SCALE GENOMIC DNA]</scope>
    <source>
        <strain evidence="2 3">VKM Ac-2059</strain>
    </source>
</reference>
<evidence type="ECO:0000313" key="3">
    <source>
        <dbReference type="Proteomes" id="UP000190857"/>
    </source>
</evidence>
<feature type="region of interest" description="Disordered" evidence="1">
    <location>
        <begin position="1"/>
        <end position="61"/>
    </location>
</feature>
<name>A0A1T5I7X3_9MICO</name>